<reference evidence="2 3" key="1">
    <citation type="submission" date="2016-07" db="EMBL/GenBank/DDBJ databases">
        <title>Pervasive Adenine N6-methylation of Active Genes in Fungi.</title>
        <authorList>
            <consortium name="DOE Joint Genome Institute"/>
            <person name="Mondo S.J."/>
            <person name="Dannebaum R.O."/>
            <person name="Kuo R.C."/>
            <person name="Labutti K."/>
            <person name="Haridas S."/>
            <person name="Kuo A."/>
            <person name="Salamov A."/>
            <person name="Ahrendt S.R."/>
            <person name="Lipzen A."/>
            <person name="Sullivan W."/>
            <person name="Andreopoulos W.B."/>
            <person name="Clum A."/>
            <person name="Lindquist E."/>
            <person name="Daum C."/>
            <person name="Ramamoorthy G.K."/>
            <person name="Gryganskyi A."/>
            <person name="Culley D."/>
            <person name="Magnuson J.K."/>
            <person name="James T.Y."/>
            <person name="O'Malley M.A."/>
            <person name="Stajich J.E."/>
            <person name="Spatafora J.W."/>
            <person name="Visel A."/>
            <person name="Grigoriev I.V."/>
        </authorList>
    </citation>
    <scope>NUCLEOTIDE SEQUENCE [LARGE SCALE GENOMIC DNA]</scope>
    <source>
        <strain evidence="2 3">JEL800</strain>
    </source>
</reference>
<sequence>MMTNNQCIPLFNALILLTSRVQFIVLLSAHSFQDPLLYVCLQMVPALTLVVKIVDKDIQAACNICHLLFHYI</sequence>
<feature type="transmembrane region" description="Helical" evidence="1">
    <location>
        <begin position="7"/>
        <end position="29"/>
    </location>
</feature>
<name>A0A1Y2CY04_9FUNG</name>
<dbReference type="EMBL" id="MCGO01000004">
    <property type="protein sequence ID" value="ORY51922.1"/>
    <property type="molecule type" value="Genomic_DNA"/>
</dbReference>
<organism evidence="2 3">
    <name type="scientific">Rhizoclosmatium globosum</name>
    <dbReference type="NCBI Taxonomy" id="329046"/>
    <lineage>
        <taxon>Eukaryota</taxon>
        <taxon>Fungi</taxon>
        <taxon>Fungi incertae sedis</taxon>
        <taxon>Chytridiomycota</taxon>
        <taxon>Chytridiomycota incertae sedis</taxon>
        <taxon>Chytridiomycetes</taxon>
        <taxon>Chytridiales</taxon>
        <taxon>Chytriomycetaceae</taxon>
        <taxon>Rhizoclosmatium</taxon>
    </lineage>
</organism>
<keyword evidence="1" id="KW-0472">Membrane</keyword>
<dbReference type="AlphaFoldDB" id="A0A1Y2CY04"/>
<accession>A0A1Y2CY04</accession>
<evidence type="ECO:0000313" key="3">
    <source>
        <dbReference type="Proteomes" id="UP000193642"/>
    </source>
</evidence>
<keyword evidence="3" id="KW-1185">Reference proteome</keyword>
<evidence type="ECO:0000256" key="1">
    <source>
        <dbReference type="SAM" id="Phobius"/>
    </source>
</evidence>
<comment type="caution">
    <text evidence="2">The sequence shown here is derived from an EMBL/GenBank/DDBJ whole genome shotgun (WGS) entry which is preliminary data.</text>
</comment>
<gene>
    <name evidence="2" type="ORF">BCR33DRAFT_401923</name>
</gene>
<keyword evidence="1" id="KW-1133">Transmembrane helix</keyword>
<evidence type="ECO:0000313" key="2">
    <source>
        <dbReference type="EMBL" id="ORY51922.1"/>
    </source>
</evidence>
<protein>
    <submittedName>
        <fullName evidence="2">Uncharacterized protein</fullName>
    </submittedName>
</protein>
<keyword evidence="1" id="KW-0812">Transmembrane</keyword>
<proteinExistence type="predicted"/>
<dbReference type="Proteomes" id="UP000193642">
    <property type="component" value="Unassembled WGS sequence"/>
</dbReference>